<keyword evidence="8" id="KW-1015">Disulfide bond</keyword>
<feature type="domain" description="Peptidase M12A" evidence="12">
    <location>
        <begin position="67"/>
        <end position="224"/>
    </location>
</feature>
<protein>
    <recommendedName>
        <fullName evidence="11">Metalloendopeptidase</fullName>
        <ecNumber evidence="11">3.4.24.-</ecNumber>
    </recommendedName>
</protein>
<dbReference type="SUPFAM" id="SSF55486">
    <property type="entry name" value="Metalloproteases ('zincins'), catalytic domain"/>
    <property type="match status" value="1"/>
</dbReference>
<keyword evidence="14" id="KW-1185">Reference proteome</keyword>
<dbReference type="EMBL" id="EAAA01000913">
    <property type="status" value="NOT_ANNOTATED_CDS"/>
    <property type="molecule type" value="Genomic_DNA"/>
</dbReference>
<keyword evidence="1 10" id="KW-0645">Protease</keyword>
<reference evidence="13" key="4">
    <citation type="submission" date="2025-09" db="UniProtKB">
        <authorList>
            <consortium name="Ensembl"/>
        </authorList>
    </citation>
    <scope>IDENTIFICATION</scope>
</reference>
<evidence type="ECO:0000259" key="12">
    <source>
        <dbReference type="PROSITE" id="PS51864"/>
    </source>
</evidence>
<evidence type="ECO:0000313" key="13">
    <source>
        <dbReference type="Ensembl" id="ENSCINP00000030500.1"/>
    </source>
</evidence>
<dbReference type="SMART" id="SM00235">
    <property type="entry name" value="ZnMc"/>
    <property type="match status" value="1"/>
</dbReference>
<keyword evidence="3 11" id="KW-0732">Signal</keyword>
<keyword evidence="6 10" id="KW-0482">Metalloprotease</keyword>
<dbReference type="PANTHER" id="PTHR10127:SF780">
    <property type="entry name" value="METALLOENDOPEPTIDASE"/>
    <property type="match status" value="1"/>
</dbReference>
<reference evidence="13" key="3">
    <citation type="submission" date="2025-08" db="UniProtKB">
        <authorList>
            <consortium name="Ensembl"/>
        </authorList>
    </citation>
    <scope>IDENTIFICATION</scope>
</reference>
<name>H2XLG8_CIOIN</name>
<comment type="caution">
    <text evidence="10">Lacks conserved residue(s) required for the propagation of feature annotation.</text>
</comment>
<dbReference type="PRINTS" id="PR00480">
    <property type="entry name" value="ASTACIN"/>
</dbReference>
<keyword evidence="2 10" id="KW-0479">Metal-binding</keyword>
<evidence type="ECO:0000256" key="2">
    <source>
        <dbReference type="ARBA" id="ARBA00022723"/>
    </source>
</evidence>
<dbReference type="InterPro" id="IPR024079">
    <property type="entry name" value="MetalloPept_cat_dom_sf"/>
</dbReference>
<dbReference type="PANTHER" id="PTHR10127">
    <property type="entry name" value="DISCOIDIN, CUB, EGF, LAMININ , AND ZINC METALLOPROTEASE DOMAIN CONTAINING"/>
    <property type="match status" value="1"/>
</dbReference>
<accession>H2XLG8</accession>
<feature type="chain" id="PRO_5005134139" description="Metalloendopeptidase" evidence="11">
    <location>
        <begin position="20"/>
        <end position="224"/>
    </location>
</feature>
<dbReference type="InParanoid" id="H2XLG8"/>
<dbReference type="GO" id="GO:0006508">
    <property type="term" value="P:proteolysis"/>
    <property type="evidence" value="ECO:0007669"/>
    <property type="project" value="UniProtKB-KW"/>
</dbReference>
<feature type="signal peptide" evidence="11">
    <location>
        <begin position="1"/>
        <end position="19"/>
    </location>
</feature>
<proteinExistence type="predicted"/>
<reference evidence="14" key="1">
    <citation type="journal article" date="2002" name="Science">
        <title>The draft genome of Ciona intestinalis: insights into chordate and vertebrate origins.</title>
        <authorList>
            <person name="Dehal P."/>
            <person name="Satou Y."/>
            <person name="Campbell R.K."/>
            <person name="Chapman J."/>
            <person name="Degnan B."/>
            <person name="De Tomaso A."/>
            <person name="Davidson B."/>
            <person name="Di Gregorio A."/>
            <person name="Gelpke M."/>
            <person name="Goodstein D.M."/>
            <person name="Harafuji N."/>
            <person name="Hastings K.E."/>
            <person name="Ho I."/>
            <person name="Hotta K."/>
            <person name="Huang W."/>
            <person name="Kawashima T."/>
            <person name="Lemaire P."/>
            <person name="Martinez D."/>
            <person name="Meinertzhagen I.A."/>
            <person name="Necula S."/>
            <person name="Nonaka M."/>
            <person name="Putnam N."/>
            <person name="Rash S."/>
            <person name="Saiga H."/>
            <person name="Satake M."/>
            <person name="Terry A."/>
            <person name="Yamada L."/>
            <person name="Wang H.G."/>
            <person name="Awazu S."/>
            <person name="Azumi K."/>
            <person name="Boore J."/>
            <person name="Branno M."/>
            <person name="Chin-Bow S."/>
            <person name="DeSantis R."/>
            <person name="Doyle S."/>
            <person name="Francino P."/>
            <person name="Keys D.N."/>
            <person name="Haga S."/>
            <person name="Hayashi H."/>
            <person name="Hino K."/>
            <person name="Imai K.S."/>
            <person name="Inaba K."/>
            <person name="Kano S."/>
            <person name="Kobayashi K."/>
            <person name="Kobayashi M."/>
            <person name="Lee B.I."/>
            <person name="Makabe K.W."/>
            <person name="Manohar C."/>
            <person name="Matassi G."/>
            <person name="Medina M."/>
            <person name="Mochizuki Y."/>
            <person name="Mount S."/>
            <person name="Morishita T."/>
            <person name="Miura S."/>
            <person name="Nakayama A."/>
            <person name="Nishizaka S."/>
            <person name="Nomoto H."/>
            <person name="Ohta F."/>
            <person name="Oishi K."/>
            <person name="Rigoutsos I."/>
            <person name="Sano M."/>
            <person name="Sasaki A."/>
            <person name="Sasakura Y."/>
            <person name="Shoguchi E."/>
            <person name="Shin-i T."/>
            <person name="Spagnuolo A."/>
            <person name="Stainier D."/>
            <person name="Suzuki M.M."/>
            <person name="Tassy O."/>
            <person name="Takatori N."/>
            <person name="Tokuoka M."/>
            <person name="Yagi K."/>
            <person name="Yoshizaki F."/>
            <person name="Wada S."/>
            <person name="Zhang C."/>
            <person name="Hyatt P.D."/>
            <person name="Larimer F."/>
            <person name="Detter C."/>
            <person name="Doggett N."/>
            <person name="Glavina T."/>
            <person name="Hawkins T."/>
            <person name="Richardson P."/>
            <person name="Lucas S."/>
            <person name="Kohara Y."/>
            <person name="Levine M."/>
            <person name="Satoh N."/>
            <person name="Rokhsar D.S."/>
        </authorList>
    </citation>
    <scope>NUCLEOTIDE SEQUENCE [LARGE SCALE GENOMIC DNA]</scope>
</reference>
<dbReference type="HOGENOM" id="CLU_017286_2_1_1"/>
<dbReference type="InterPro" id="IPR001506">
    <property type="entry name" value="Peptidase_M12A"/>
</dbReference>
<dbReference type="InterPro" id="IPR006026">
    <property type="entry name" value="Peptidase_Metallo"/>
</dbReference>
<evidence type="ECO:0000256" key="9">
    <source>
        <dbReference type="ARBA" id="ARBA00023180"/>
    </source>
</evidence>
<evidence type="ECO:0000256" key="8">
    <source>
        <dbReference type="ARBA" id="ARBA00023157"/>
    </source>
</evidence>
<evidence type="ECO:0000256" key="5">
    <source>
        <dbReference type="ARBA" id="ARBA00022833"/>
    </source>
</evidence>
<dbReference type="Ensembl" id="ENSCINT00000032687.1">
    <property type="protein sequence ID" value="ENSCINP00000030500.1"/>
    <property type="gene ID" value="ENSCING00000020713.1"/>
</dbReference>
<dbReference type="GO" id="GO:0005615">
    <property type="term" value="C:extracellular space"/>
    <property type="evidence" value="ECO:0000318"/>
    <property type="project" value="GO_Central"/>
</dbReference>
<dbReference type="Gene3D" id="3.40.390.10">
    <property type="entry name" value="Collagenase (Catalytic Domain)"/>
    <property type="match status" value="1"/>
</dbReference>
<keyword evidence="5 10" id="KW-0862">Zinc</keyword>
<dbReference type="EC" id="3.4.24.-" evidence="11"/>
<reference evidence="13" key="2">
    <citation type="journal article" date="2008" name="Genome Biol.">
        <title>Improved genome assembly and evidence-based global gene model set for the chordate Ciona intestinalis: new insight into intron and operon populations.</title>
        <authorList>
            <person name="Satou Y."/>
            <person name="Mineta K."/>
            <person name="Ogasawara M."/>
            <person name="Sasakura Y."/>
            <person name="Shoguchi E."/>
            <person name="Ueno K."/>
            <person name="Yamada L."/>
            <person name="Matsumoto J."/>
            <person name="Wasserscheid J."/>
            <person name="Dewar K."/>
            <person name="Wiley G.B."/>
            <person name="Macmil S.L."/>
            <person name="Roe B.A."/>
            <person name="Zeller R.W."/>
            <person name="Hastings K.E."/>
            <person name="Lemaire P."/>
            <person name="Lindquist E."/>
            <person name="Endo T."/>
            <person name="Hotta K."/>
            <person name="Inaba K."/>
        </authorList>
    </citation>
    <scope>NUCLEOTIDE SEQUENCE [LARGE SCALE GENOMIC DNA]</scope>
    <source>
        <strain evidence="13">wild type</strain>
    </source>
</reference>
<dbReference type="FunFam" id="3.40.390.10:FF:000015">
    <property type="entry name" value="Meprin A subunit"/>
    <property type="match status" value="1"/>
</dbReference>
<evidence type="ECO:0000256" key="11">
    <source>
        <dbReference type="RuleBase" id="RU361183"/>
    </source>
</evidence>
<evidence type="ECO:0000256" key="4">
    <source>
        <dbReference type="ARBA" id="ARBA00022801"/>
    </source>
</evidence>
<evidence type="ECO:0000256" key="6">
    <source>
        <dbReference type="ARBA" id="ARBA00023049"/>
    </source>
</evidence>
<evidence type="ECO:0000256" key="7">
    <source>
        <dbReference type="ARBA" id="ARBA00023145"/>
    </source>
</evidence>
<sequence length="224" mass="25689">MGVLLQVTIAFQCLLLVIGLPLNRDDLFNSTLKPKGVMDNILSVNSKLGVDYFEGDILLHPASNEKNAIVDENLKWGEKIPYVIHSQYDFDDRELIKDVLREYNVRMPCIEFVERGNEASYLMYTRESGCYSSVGRMGSKQTISIGVGCETKGTIEHETMHALGFWHEQSRYDRDDYVDIIWENIMEGKEHNFNKYDETQITSLGEIYDYSSIMHYGPTAFSAN</sequence>
<evidence type="ECO:0000256" key="1">
    <source>
        <dbReference type="ARBA" id="ARBA00022670"/>
    </source>
</evidence>
<dbReference type="Pfam" id="PF01400">
    <property type="entry name" value="Astacin"/>
    <property type="match status" value="1"/>
</dbReference>
<dbReference type="OMA" id="NEWINIY"/>
<feature type="binding site" evidence="10">
    <location>
        <position position="167"/>
    </location>
    <ligand>
        <name>Zn(2+)</name>
        <dbReference type="ChEBI" id="CHEBI:29105"/>
        <note>catalytic</note>
    </ligand>
</feature>
<dbReference type="PROSITE" id="PS51864">
    <property type="entry name" value="ASTACIN"/>
    <property type="match status" value="1"/>
</dbReference>
<keyword evidence="4 10" id="KW-0378">Hydrolase</keyword>
<dbReference type="InterPro" id="IPR034035">
    <property type="entry name" value="Astacin-like_dom"/>
</dbReference>
<dbReference type="AlphaFoldDB" id="H2XLG8"/>
<dbReference type="GO" id="GO:0004222">
    <property type="term" value="F:metalloendopeptidase activity"/>
    <property type="evidence" value="ECO:0000318"/>
    <property type="project" value="GO_Central"/>
</dbReference>
<feature type="binding site" evidence="10">
    <location>
        <position position="161"/>
    </location>
    <ligand>
        <name>Zn(2+)</name>
        <dbReference type="ChEBI" id="CHEBI:29105"/>
        <note>catalytic</note>
    </ligand>
</feature>
<keyword evidence="7" id="KW-0865">Zymogen</keyword>
<organism evidence="13 14">
    <name type="scientific">Ciona intestinalis</name>
    <name type="common">Transparent sea squirt</name>
    <name type="synonym">Ascidia intestinalis</name>
    <dbReference type="NCBI Taxonomy" id="7719"/>
    <lineage>
        <taxon>Eukaryota</taxon>
        <taxon>Metazoa</taxon>
        <taxon>Chordata</taxon>
        <taxon>Tunicata</taxon>
        <taxon>Ascidiacea</taxon>
        <taxon>Phlebobranchia</taxon>
        <taxon>Cionidae</taxon>
        <taxon>Ciona</taxon>
    </lineage>
</organism>
<evidence type="ECO:0000256" key="3">
    <source>
        <dbReference type="ARBA" id="ARBA00022729"/>
    </source>
</evidence>
<feature type="active site" evidence="10">
    <location>
        <position position="158"/>
    </location>
</feature>
<comment type="cofactor">
    <cofactor evidence="10 11">
        <name>Zn(2+)</name>
        <dbReference type="ChEBI" id="CHEBI:29105"/>
    </cofactor>
    <text evidence="10 11">Binds 1 zinc ion per subunit.</text>
</comment>
<feature type="binding site" evidence="10">
    <location>
        <position position="157"/>
    </location>
    <ligand>
        <name>Zn(2+)</name>
        <dbReference type="ChEBI" id="CHEBI:29105"/>
        <note>catalytic</note>
    </ligand>
</feature>
<keyword evidence="9" id="KW-0325">Glycoprotein</keyword>
<dbReference type="CDD" id="cd04280">
    <property type="entry name" value="ZnMc_astacin_like"/>
    <property type="match status" value="1"/>
</dbReference>
<evidence type="ECO:0000313" key="14">
    <source>
        <dbReference type="Proteomes" id="UP000008144"/>
    </source>
</evidence>
<dbReference type="Proteomes" id="UP000008144">
    <property type="component" value="Chromosome 12"/>
</dbReference>
<dbReference type="GO" id="GO:0008270">
    <property type="term" value="F:zinc ion binding"/>
    <property type="evidence" value="ECO:0007669"/>
    <property type="project" value="UniProtKB-UniRule"/>
</dbReference>
<dbReference type="GeneTree" id="ENSGT00950000183111"/>
<evidence type="ECO:0000256" key="10">
    <source>
        <dbReference type="PROSITE-ProRule" id="PRU01211"/>
    </source>
</evidence>